<dbReference type="Pfam" id="PF12833">
    <property type="entry name" value="HTH_18"/>
    <property type="match status" value="1"/>
</dbReference>
<evidence type="ECO:0000313" key="6">
    <source>
        <dbReference type="Proteomes" id="UP000727654"/>
    </source>
</evidence>
<comment type="caution">
    <text evidence="5">The sequence shown here is derived from an EMBL/GenBank/DDBJ whole genome shotgun (WGS) entry which is preliminary data.</text>
</comment>
<keyword evidence="3" id="KW-0804">Transcription</keyword>
<dbReference type="EMBL" id="CAJZAI010000002">
    <property type="protein sequence ID" value="CAG9168526.1"/>
    <property type="molecule type" value="Genomic_DNA"/>
</dbReference>
<dbReference type="RefSeq" id="WP_224078836.1">
    <property type="nucleotide sequence ID" value="NZ_CAJZAI010000002.1"/>
</dbReference>
<protein>
    <submittedName>
        <fullName evidence="5">HTH-type transcriptional activator RhaS</fullName>
    </submittedName>
</protein>
<dbReference type="InterPro" id="IPR018060">
    <property type="entry name" value="HTH_AraC"/>
</dbReference>
<sequence>MPQPVEPARANTASATSPLVEHRRYQPWPAGHAHDHHQLLFGLDGATELEIDGHLYRVDRHNGLIVPAGSHHEFLGLAGNLQVVADFPGASVALPARLMEWPRAFVLDGALGMRVQALAALYPASTCTAHLNWTVAATLAGDLADALGASDRHDAASMFPVMAIDAYLRANLSSALHAGHLAEHFGWSVRRFHTLFAEAFGDTPHRYQTRLRLDRAVQLLAGTGLPLVDVALASGYPDQTTFTRSFTRRFGQPPGAWRASAGGFSPPTPGPG</sequence>
<organism evidence="5 6">
    <name type="scientific">Cupriavidus laharis</name>
    <dbReference type="NCBI Taxonomy" id="151654"/>
    <lineage>
        <taxon>Bacteria</taxon>
        <taxon>Pseudomonadati</taxon>
        <taxon>Pseudomonadota</taxon>
        <taxon>Betaproteobacteria</taxon>
        <taxon>Burkholderiales</taxon>
        <taxon>Burkholderiaceae</taxon>
        <taxon>Cupriavidus</taxon>
    </lineage>
</organism>
<dbReference type="SUPFAM" id="SSF46689">
    <property type="entry name" value="Homeodomain-like"/>
    <property type="match status" value="2"/>
</dbReference>
<dbReference type="InterPro" id="IPR011051">
    <property type="entry name" value="RmlC_Cupin_sf"/>
</dbReference>
<dbReference type="InterPro" id="IPR050204">
    <property type="entry name" value="AraC_XylS_family_regulators"/>
</dbReference>
<dbReference type="PANTHER" id="PTHR46796">
    <property type="entry name" value="HTH-TYPE TRANSCRIPTIONAL ACTIVATOR RHAS-RELATED"/>
    <property type="match status" value="1"/>
</dbReference>
<name>A0ABM8WMB7_9BURK</name>
<proteinExistence type="predicted"/>
<evidence type="ECO:0000256" key="3">
    <source>
        <dbReference type="ARBA" id="ARBA00023163"/>
    </source>
</evidence>
<accession>A0ABM8WMB7</accession>
<keyword evidence="1" id="KW-0805">Transcription regulation</keyword>
<dbReference type="Proteomes" id="UP000727654">
    <property type="component" value="Unassembled WGS sequence"/>
</dbReference>
<gene>
    <name evidence="5" type="primary">rhaS_1</name>
    <name evidence="5" type="ORF">LMG23992_01173</name>
</gene>
<dbReference type="SUPFAM" id="SSF51182">
    <property type="entry name" value="RmlC-like cupins"/>
    <property type="match status" value="1"/>
</dbReference>
<evidence type="ECO:0000259" key="4">
    <source>
        <dbReference type="PROSITE" id="PS01124"/>
    </source>
</evidence>
<dbReference type="PROSITE" id="PS00041">
    <property type="entry name" value="HTH_ARAC_FAMILY_1"/>
    <property type="match status" value="1"/>
</dbReference>
<dbReference type="PROSITE" id="PS01124">
    <property type="entry name" value="HTH_ARAC_FAMILY_2"/>
    <property type="match status" value="1"/>
</dbReference>
<feature type="domain" description="HTH araC/xylS-type" evidence="4">
    <location>
        <begin position="162"/>
        <end position="260"/>
    </location>
</feature>
<evidence type="ECO:0000256" key="1">
    <source>
        <dbReference type="ARBA" id="ARBA00023015"/>
    </source>
</evidence>
<dbReference type="Gene3D" id="1.10.10.60">
    <property type="entry name" value="Homeodomain-like"/>
    <property type="match status" value="1"/>
</dbReference>
<evidence type="ECO:0000313" key="5">
    <source>
        <dbReference type="EMBL" id="CAG9168526.1"/>
    </source>
</evidence>
<dbReference type="InterPro" id="IPR018062">
    <property type="entry name" value="HTH_AraC-typ_CS"/>
</dbReference>
<dbReference type="SMART" id="SM00342">
    <property type="entry name" value="HTH_ARAC"/>
    <property type="match status" value="1"/>
</dbReference>
<keyword evidence="2" id="KW-0238">DNA-binding</keyword>
<reference evidence="5 6" key="1">
    <citation type="submission" date="2021-08" db="EMBL/GenBank/DDBJ databases">
        <authorList>
            <person name="Peeters C."/>
        </authorList>
    </citation>
    <scope>NUCLEOTIDE SEQUENCE [LARGE SCALE GENOMIC DNA]</scope>
    <source>
        <strain evidence="5 6">LMG 23992</strain>
    </source>
</reference>
<dbReference type="PANTHER" id="PTHR46796:SF10">
    <property type="entry name" value="TRANSCRIPTIONAL ACTIVATOR FEAR"/>
    <property type="match status" value="1"/>
</dbReference>
<evidence type="ECO:0000256" key="2">
    <source>
        <dbReference type="ARBA" id="ARBA00023125"/>
    </source>
</evidence>
<dbReference type="InterPro" id="IPR009057">
    <property type="entry name" value="Homeodomain-like_sf"/>
</dbReference>
<keyword evidence="6" id="KW-1185">Reference proteome</keyword>